<proteinExistence type="predicted"/>
<keyword evidence="1" id="KW-1133">Transmembrane helix</keyword>
<gene>
    <name evidence="2" type="ORF">Q5H92_01935</name>
</gene>
<sequence>MLPTCRQKALLLLVTGLQAGCRAERVAFSVQPVPGPHAVCQPVSQSAPSTLPLVFPKAENSKRRRGDGRKLPAANAVLPRLEKPAKSFFLPPRHSVGYSTKILSKIRVRAVSTVRSQVAPANDYDHGWETFGICFLGICLGLIVLLVGWFIASVPVVLVGLGIGLLSLLYFLIESGHL</sequence>
<keyword evidence="3" id="KW-1185">Reference proteome</keyword>
<evidence type="ECO:0008006" key="4">
    <source>
        <dbReference type="Google" id="ProtNLM"/>
    </source>
</evidence>
<evidence type="ECO:0000313" key="2">
    <source>
        <dbReference type="EMBL" id="MDO7845099.1"/>
    </source>
</evidence>
<evidence type="ECO:0000256" key="1">
    <source>
        <dbReference type="SAM" id="Phobius"/>
    </source>
</evidence>
<reference evidence="2" key="1">
    <citation type="submission" date="2023-07" db="EMBL/GenBank/DDBJ databases">
        <authorList>
            <person name="Kim M.K."/>
        </authorList>
    </citation>
    <scope>NUCLEOTIDE SEQUENCE</scope>
    <source>
        <strain evidence="2">M29</strain>
    </source>
</reference>
<dbReference type="EMBL" id="JAUQSX010000001">
    <property type="protein sequence ID" value="MDO7845099.1"/>
    <property type="molecule type" value="Genomic_DNA"/>
</dbReference>
<feature type="transmembrane region" description="Helical" evidence="1">
    <location>
        <begin position="156"/>
        <end position="173"/>
    </location>
</feature>
<accession>A0ABT9A5H8</accession>
<organism evidence="2 3">
    <name type="scientific">Hymenobacter mellowenesis</name>
    <dbReference type="NCBI Taxonomy" id="3063995"/>
    <lineage>
        <taxon>Bacteria</taxon>
        <taxon>Pseudomonadati</taxon>
        <taxon>Bacteroidota</taxon>
        <taxon>Cytophagia</taxon>
        <taxon>Cytophagales</taxon>
        <taxon>Hymenobacteraceae</taxon>
        <taxon>Hymenobacter</taxon>
    </lineage>
</organism>
<dbReference type="Proteomes" id="UP001167796">
    <property type="component" value="Unassembled WGS sequence"/>
</dbReference>
<keyword evidence="1" id="KW-0472">Membrane</keyword>
<dbReference type="RefSeq" id="WP_305009774.1">
    <property type="nucleotide sequence ID" value="NZ_JAUQSX010000001.1"/>
</dbReference>
<protein>
    <recommendedName>
        <fullName evidence="4">Transmembrane protein</fullName>
    </recommendedName>
</protein>
<keyword evidence="1" id="KW-0812">Transmembrane</keyword>
<evidence type="ECO:0000313" key="3">
    <source>
        <dbReference type="Proteomes" id="UP001167796"/>
    </source>
</evidence>
<name>A0ABT9A5H8_9BACT</name>
<comment type="caution">
    <text evidence="2">The sequence shown here is derived from an EMBL/GenBank/DDBJ whole genome shotgun (WGS) entry which is preliminary data.</text>
</comment>
<feature type="transmembrane region" description="Helical" evidence="1">
    <location>
        <begin position="130"/>
        <end position="151"/>
    </location>
</feature>